<dbReference type="SUPFAM" id="SSF159888">
    <property type="entry name" value="YdhG-like"/>
    <property type="match status" value="1"/>
</dbReference>
<protein>
    <submittedName>
        <fullName evidence="2">Uncharacterized protein DUF1801</fullName>
    </submittedName>
</protein>
<comment type="caution">
    <text evidence="2">The sequence shown here is derived from an EMBL/GenBank/DDBJ whole genome shotgun (WGS) entry which is preliminary data.</text>
</comment>
<evidence type="ECO:0000313" key="3">
    <source>
        <dbReference type="Proteomes" id="UP000294558"/>
    </source>
</evidence>
<organism evidence="2 3">
    <name type="scientific">Ilumatobacter fluminis</name>
    <dbReference type="NCBI Taxonomy" id="467091"/>
    <lineage>
        <taxon>Bacteria</taxon>
        <taxon>Bacillati</taxon>
        <taxon>Actinomycetota</taxon>
        <taxon>Acidimicrobiia</taxon>
        <taxon>Acidimicrobiales</taxon>
        <taxon>Ilumatobacteraceae</taxon>
        <taxon>Ilumatobacter</taxon>
    </lineage>
</organism>
<gene>
    <name evidence="2" type="ORF">BDK89_2721</name>
</gene>
<evidence type="ECO:0000313" key="2">
    <source>
        <dbReference type="EMBL" id="TDT17117.1"/>
    </source>
</evidence>
<reference evidence="2 3" key="1">
    <citation type="submission" date="2019-03" db="EMBL/GenBank/DDBJ databases">
        <title>Sequencing the genomes of 1000 actinobacteria strains.</title>
        <authorList>
            <person name="Klenk H.-P."/>
        </authorList>
    </citation>
    <scope>NUCLEOTIDE SEQUENCE [LARGE SCALE GENOMIC DNA]</scope>
    <source>
        <strain evidence="2 3">DSM 18936</strain>
    </source>
</reference>
<dbReference type="AlphaFoldDB" id="A0A4R7I0Q6"/>
<dbReference type="RefSeq" id="WP_133869423.1">
    <property type="nucleotide sequence ID" value="NZ_SOAU01000001.1"/>
</dbReference>
<name>A0A4R7I0Q6_9ACTN</name>
<proteinExistence type="predicted"/>
<keyword evidence="3" id="KW-1185">Reference proteome</keyword>
<feature type="domain" description="YdhG-like" evidence="1">
    <location>
        <begin position="25"/>
        <end position="130"/>
    </location>
</feature>
<dbReference type="EMBL" id="SOAU01000001">
    <property type="protein sequence ID" value="TDT17117.1"/>
    <property type="molecule type" value="Genomic_DNA"/>
</dbReference>
<accession>A0A4R7I0Q6</accession>
<sequence>MATIKTQPTGDDVETFLDSVPGERRRAEGHEVRTMMERITGAPAEMWGPSIVGFGRQEYTNTTGTNDWFVVGFSPRKAAITIYGVWDGYAAEPDPRFDDLGPHTTGKGCLYIKRLDAVDEAVLESLVESAWAAAD</sequence>
<dbReference type="Pfam" id="PF08818">
    <property type="entry name" value="DUF1801"/>
    <property type="match status" value="1"/>
</dbReference>
<dbReference type="InterPro" id="IPR014922">
    <property type="entry name" value="YdhG-like"/>
</dbReference>
<dbReference type="Proteomes" id="UP000294558">
    <property type="component" value="Unassembled WGS sequence"/>
</dbReference>
<dbReference type="OrthoDB" id="5951444at2"/>
<evidence type="ECO:0000259" key="1">
    <source>
        <dbReference type="Pfam" id="PF08818"/>
    </source>
</evidence>